<dbReference type="SUPFAM" id="SSF47391">
    <property type="entry name" value="Dimerization-anchoring domain of cAMP-dependent PK regulatory subunit"/>
    <property type="match status" value="1"/>
</dbReference>
<comment type="caution">
    <text evidence="4">The sequence shown here is derived from an EMBL/GenBank/DDBJ whole genome shotgun (WGS) entry which is preliminary data.</text>
</comment>
<dbReference type="InterPro" id="IPR036179">
    <property type="entry name" value="Ig-like_dom_sf"/>
</dbReference>
<feature type="compositionally biased region" description="Polar residues" evidence="1">
    <location>
        <begin position="697"/>
        <end position="707"/>
    </location>
</feature>
<dbReference type="PANTHER" id="PTHR10699:SF16">
    <property type="entry name" value="SPERM SURFACE PROTEIN SP17"/>
    <property type="match status" value="1"/>
</dbReference>
<dbReference type="SMART" id="SM00394">
    <property type="entry name" value="RIIa"/>
    <property type="match status" value="1"/>
</dbReference>
<dbReference type="Gene3D" id="1.20.890.10">
    <property type="entry name" value="cAMP-dependent protein kinase regulatory subunit, dimerization-anchoring domain"/>
    <property type="match status" value="1"/>
</dbReference>
<keyword evidence="5" id="KW-1185">Reference proteome</keyword>
<feature type="region of interest" description="Disordered" evidence="1">
    <location>
        <begin position="818"/>
        <end position="1063"/>
    </location>
</feature>
<feature type="compositionally biased region" description="Basic and acidic residues" evidence="1">
    <location>
        <begin position="496"/>
        <end position="519"/>
    </location>
</feature>
<feature type="region of interest" description="Disordered" evidence="1">
    <location>
        <begin position="445"/>
        <end position="532"/>
    </location>
</feature>
<dbReference type="CDD" id="cd23767">
    <property type="entry name" value="IQCD"/>
    <property type="match status" value="1"/>
</dbReference>
<feature type="non-terminal residue" evidence="4">
    <location>
        <position position="1"/>
    </location>
</feature>
<evidence type="ECO:0000313" key="5">
    <source>
        <dbReference type="Proteomes" id="UP001239994"/>
    </source>
</evidence>
<evidence type="ECO:0000256" key="2">
    <source>
        <dbReference type="SAM" id="Phobius"/>
    </source>
</evidence>
<keyword evidence="2" id="KW-0812">Transmembrane</keyword>
<dbReference type="InterPro" id="IPR047579">
    <property type="entry name" value="DD_CABYR_SP17"/>
</dbReference>
<feature type="domain" description="Ig-like" evidence="3">
    <location>
        <begin position="119"/>
        <end position="217"/>
    </location>
</feature>
<feature type="compositionally biased region" description="Acidic residues" evidence="1">
    <location>
        <begin position="709"/>
        <end position="719"/>
    </location>
</feature>
<feature type="compositionally biased region" description="Acidic residues" evidence="1">
    <location>
        <begin position="988"/>
        <end position="1001"/>
    </location>
</feature>
<dbReference type="SMART" id="SM00409">
    <property type="entry name" value="IG"/>
    <property type="match status" value="1"/>
</dbReference>
<sequence>AGSRKAVETSAVIPARLREPLTVDCTFNCSSGFIHGLWTWEDTPACTTCNWETQHGTMSKGMCTVSLFTPNLTMEQTVYNYSCVSIMSDHQDLPRKTERLVSLQIEDKTTATVSLHEAPVALTMKVEVYRNEDNYSVDRSESGSLRVSVGTQLQLKCLSNDKRCAGQWMRDHSVLPNPNPGPLLRWAKITKADGGSYNCHAKPFCAGQGITVTLEVIKDDDSGWVRIVAAIVLSAAVVLMLKLIFLCYKKSRRLEESEPAVIYENTRPKNECAALKPLAQECQSDHEVPYADIVISVRGSSIPEFTGVQNHTPRDPRLRWRDDAASGIQLHACRSADRLHVHPKEVSRKLSTASEYAVITYSAEAIGYNRDMSVAFSNTTLRVPPGFGDVVEALAREVLRDQPDDIPAFAARHFAALLKEREESGLDAAEWGTCIEDRFHNNHAFEDTANQGNSSSAKAAGSPVSEAKADQAKSFKHNGGQINQPAPASPSPEDLDATKDSKELEAQRSNEFKSIRGEESGEADPEPSADISYSGMADVCAEGLKGIEEIKEQMAGNTDQTGGVSEENETPEKDVCATVLEPTHLSSHLDGADVESCAKEEHYTWHEEEPACEHAEDNRNLIDVARAGVLDSPKFFLVGELPEPHEVRGSHDEFTLSGSQYPAHPKQDADGEVSDMSASEKPVTPPAEPEDEDEIDYTSTHAENTVSEMPDDLFEEGGPEDSHDEQFTLQEAEGGIDETFDETSTERVVLGPENQESHEALPETETMSETLSTMGKLSLEDGWDNGSAERENIVNIASELQGEEHSDWDCISGGEIIHDRIMSPEHQQISSERDAQVDEKSDNEEAEPRDMDTDIFDTRLGAPVEELGGCIQESTEDREEGDARVSQQVEIEEDGPEDGEDLGMNEAEMRNGDHLSDGKLAAQAGAGPLSHEAADDTDTEEDKAVTDPDEQSEKQKTTNQKLLHESENEQRDNPEKKTDLQEESNQPQEEEDIMDIPLDDPEANKAAAKIQAGFRGHMTRKKLKPGDKPGEEVSSSGGEALNGSQGNTGQCLGNKGHCLGSTG</sequence>
<keyword evidence="2" id="KW-0472">Membrane</keyword>
<feature type="compositionally biased region" description="Acidic residues" evidence="1">
    <location>
        <begin position="890"/>
        <end position="903"/>
    </location>
</feature>
<gene>
    <name evidence="4" type="ORF">P4O66_017652</name>
</gene>
<organism evidence="4 5">
    <name type="scientific">Electrophorus voltai</name>
    <dbReference type="NCBI Taxonomy" id="2609070"/>
    <lineage>
        <taxon>Eukaryota</taxon>
        <taxon>Metazoa</taxon>
        <taxon>Chordata</taxon>
        <taxon>Craniata</taxon>
        <taxon>Vertebrata</taxon>
        <taxon>Euteleostomi</taxon>
        <taxon>Actinopterygii</taxon>
        <taxon>Neopterygii</taxon>
        <taxon>Teleostei</taxon>
        <taxon>Ostariophysi</taxon>
        <taxon>Gymnotiformes</taxon>
        <taxon>Gymnotoidei</taxon>
        <taxon>Gymnotidae</taxon>
        <taxon>Electrophorus</taxon>
    </lineage>
</organism>
<dbReference type="PANTHER" id="PTHR10699">
    <property type="entry name" value="NEUROMODULIN"/>
    <property type="match status" value="1"/>
</dbReference>
<feature type="compositionally biased region" description="Polar residues" evidence="1">
    <location>
        <begin position="448"/>
        <end position="457"/>
    </location>
</feature>
<dbReference type="InterPro" id="IPR003599">
    <property type="entry name" value="Ig_sub"/>
</dbReference>
<dbReference type="CDD" id="cd12100">
    <property type="entry name" value="DD_CABYR_SP17"/>
    <property type="match status" value="1"/>
</dbReference>
<feature type="compositionally biased region" description="Basic and acidic residues" evidence="1">
    <location>
        <begin position="942"/>
        <end position="980"/>
    </location>
</feature>
<reference evidence="4" key="1">
    <citation type="submission" date="2023-03" db="EMBL/GenBank/DDBJ databases">
        <title>Electrophorus voltai genome.</title>
        <authorList>
            <person name="Bian C."/>
        </authorList>
    </citation>
    <scope>NUCLEOTIDE SEQUENCE</scope>
    <source>
        <strain evidence="4">CB-2022</strain>
        <tissue evidence="4">Muscle</tissue>
    </source>
</reference>
<dbReference type="EMBL" id="JAROKS010000025">
    <property type="protein sequence ID" value="KAK1786522.1"/>
    <property type="molecule type" value="Genomic_DNA"/>
</dbReference>
<dbReference type="AlphaFoldDB" id="A0AAD8YSQ1"/>
<dbReference type="SMART" id="SM00015">
    <property type="entry name" value="IQ"/>
    <property type="match status" value="1"/>
</dbReference>
<evidence type="ECO:0000256" key="1">
    <source>
        <dbReference type="SAM" id="MobiDB-lite"/>
    </source>
</evidence>
<evidence type="ECO:0000313" key="4">
    <source>
        <dbReference type="EMBL" id="KAK1786522.1"/>
    </source>
</evidence>
<protein>
    <recommendedName>
        <fullName evidence="3">Ig-like domain-containing protein</fullName>
    </recommendedName>
</protein>
<feature type="compositionally biased region" description="Polar residues" evidence="1">
    <location>
        <begin position="1033"/>
        <end position="1051"/>
    </location>
</feature>
<feature type="compositionally biased region" description="Acidic residues" evidence="1">
    <location>
        <begin position="734"/>
        <end position="743"/>
    </location>
</feature>
<feature type="transmembrane region" description="Helical" evidence="2">
    <location>
        <begin position="224"/>
        <end position="248"/>
    </location>
</feature>
<dbReference type="InterPro" id="IPR007110">
    <property type="entry name" value="Ig-like_dom"/>
</dbReference>
<dbReference type="PROSITE" id="PS50835">
    <property type="entry name" value="IG_LIKE"/>
    <property type="match status" value="1"/>
</dbReference>
<feature type="region of interest" description="Disordered" evidence="1">
    <location>
        <begin position="646"/>
        <end position="771"/>
    </location>
</feature>
<dbReference type="SUPFAM" id="SSF48726">
    <property type="entry name" value="Immunoglobulin"/>
    <property type="match status" value="1"/>
</dbReference>
<accession>A0AAD8YSQ1</accession>
<dbReference type="InterPro" id="IPR000048">
    <property type="entry name" value="IQ_motif_EF-hand-BS"/>
</dbReference>
<keyword evidence="2" id="KW-1133">Transmembrane helix</keyword>
<dbReference type="Pfam" id="PF00612">
    <property type="entry name" value="IQ"/>
    <property type="match status" value="1"/>
</dbReference>
<dbReference type="Pfam" id="PF02197">
    <property type="entry name" value="RIIa"/>
    <property type="match status" value="1"/>
</dbReference>
<feature type="compositionally biased region" description="Basic and acidic residues" evidence="1">
    <location>
        <begin position="907"/>
        <end position="917"/>
    </location>
</feature>
<dbReference type="GO" id="GO:0005516">
    <property type="term" value="F:calmodulin binding"/>
    <property type="evidence" value="ECO:0007669"/>
    <property type="project" value="TreeGrafter"/>
</dbReference>
<evidence type="ECO:0000259" key="3">
    <source>
        <dbReference type="PROSITE" id="PS50835"/>
    </source>
</evidence>
<dbReference type="InterPro" id="IPR003117">
    <property type="entry name" value="cAMP_dep_PK_reg_su_I/II_a/b"/>
</dbReference>
<proteinExistence type="predicted"/>
<dbReference type="Proteomes" id="UP001239994">
    <property type="component" value="Unassembled WGS sequence"/>
</dbReference>
<name>A0AAD8YSQ1_9TELE</name>
<dbReference type="PROSITE" id="PS50096">
    <property type="entry name" value="IQ"/>
    <property type="match status" value="1"/>
</dbReference>
<feature type="compositionally biased region" description="Basic and acidic residues" evidence="1">
    <location>
        <begin position="831"/>
        <end position="840"/>
    </location>
</feature>